<dbReference type="RefSeq" id="WP_380544140.1">
    <property type="nucleotide sequence ID" value="NZ_JBHFAB010000036.1"/>
</dbReference>
<sequence length="132" mass="13786">MLDQVPVGVRLQLTAEPGGCSCSLHLTDRAVSAVALGVQGPYQAAFQGLLTAFDQALGGLDPKAAALGFAEPRWWVRGRNVEALERGHAAGQRLIGGAAARISERLSGGPPSPGPPAGAATTVWWLRRRPVR</sequence>
<keyword evidence="2" id="KW-1185">Reference proteome</keyword>
<dbReference type="EMBL" id="JBHFAB010000036">
    <property type="protein sequence ID" value="MFC1421263.1"/>
    <property type="molecule type" value="Genomic_DNA"/>
</dbReference>
<protein>
    <submittedName>
        <fullName evidence="1">Uncharacterized protein</fullName>
    </submittedName>
</protein>
<evidence type="ECO:0000313" key="1">
    <source>
        <dbReference type="EMBL" id="MFC1421263.1"/>
    </source>
</evidence>
<comment type="caution">
    <text evidence="1">The sequence shown here is derived from an EMBL/GenBank/DDBJ whole genome shotgun (WGS) entry which is preliminary data.</text>
</comment>
<organism evidence="1 2">
    <name type="scientific">Streptacidiphilus cavernicola</name>
    <dbReference type="NCBI Taxonomy" id="3342716"/>
    <lineage>
        <taxon>Bacteria</taxon>
        <taxon>Bacillati</taxon>
        <taxon>Actinomycetota</taxon>
        <taxon>Actinomycetes</taxon>
        <taxon>Kitasatosporales</taxon>
        <taxon>Streptomycetaceae</taxon>
        <taxon>Streptacidiphilus</taxon>
    </lineage>
</organism>
<proteinExistence type="predicted"/>
<dbReference type="Proteomes" id="UP001592531">
    <property type="component" value="Unassembled WGS sequence"/>
</dbReference>
<accession>A0ABV6W5I1</accession>
<reference evidence="1 2" key="1">
    <citation type="submission" date="2024-09" db="EMBL/GenBank/DDBJ databases">
        <authorList>
            <person name="Lee S.D."/>
        </authorList>
    </citation>
    <scope>NUCLEOTIDE SEQUENCE [LARGE SCALE GENOMIC DNA]</scope>
    <source>
        <strain evidence="1 2">N8-3</strain>
    </source>
</reference>
<evidence type="ECO:0000313" key="2">
    <source>
        <dbReference type="Proteomes" id="UP001592531"/>
    </source>
</evidence>
<name>A0ABV6W5I1_9ACTN</name>
<gene>
    <name evidence="1" type="ORF">ACEZDE_32160</name>
</gene>